<evidence type="ECO:0000259" key="10">
    <source>
        <dbReference type="PROSITE" id="PS51278"/>
    </source>
</evidence>
<evidence type="ECO:0000256" key="1">
    <source>
        <dbReference type="ARBA" id="ARBA00005187"/>
    </source>
</evidence>
<dbReference type="GO" id="GO:0005524">
    <property type="term" value="F:ATP binding"/>
    <property type="evidence" value="ECO:0007669"/>
    <property type="project" value="UniProtKB-KW"/>
</dbReference>
<dbReference type="SUPFAM" id="SSF52402">
    <property type="entry name" value="Adenine nucleotide alpha hydrolases-like"/>
    <property type="match status" value="1"/>
</dbReference>
<evidence type="ECO:0000256" key="2">
    <source>
        <dbReference type="ARBA" id="ARBA00005752"/>
    </source>
</evidence>
<dbReference type="GO" id="GO:0006529">
    <property type="term" value="P:asparagine biosynthetic process"/>
    <property type="evidence" value="ECO:0007669"/>
    <property type="project" value="UniProtKB-KW"/>
</dbReference>
<keyword evidence="5 9" id="KW-0067">ATP-binding</keyword>
<dbReference type="RefSeq" id="WP_199017761.1">
    <property type="nucleotide sequence ID" value="NZ_JAELUP010000005.1"/>
</dbReference>
<dbReference type="PANTHER" id="PTHR43284:SF1">
    <property type="entry name" value="ASPARAGINE SYNTHETASE"/>
    <property type="match status" value="1"/>
</dbReference>
<dbReference type="InterPro" id="IPR001962">
    <property type="entry name" value="Asn_synthase"/>
</dbReference>
<organism evidence="11 12">
    <name type="scientific">Paenibacillus roseus</name>
    <dbReference type="NCBI Taxonomy" id="2798579"/>
    <lineage>
        <taxon>Bacteria</taxon>
        <taxon>Bacillati</taxon>
        <taxon>Bacillota</taxon>
        <taxon>Bacilli</taxon>
        <taxon>Bacillales</taxon>
        <taxon>Paenibacillaceae</taxon>
        <taxon>Paenibacillus</taxon>
    </lineage>
</organism>
<sequence length="644" mass="73192">MSAIAGVIGLNGAELPQDAVHNLLESLSRYAGDAQQQWHGEQAALGCRLQWLTSEAVHAANPYYDPRSGLTVVADAILDNRDELFDKLQVHLKQRVQMSDQELILHAYLKWGEQAPVHLIGDFAFVIWDERNRKLLGARDLCGNRTLYFHTGPRMFAFCSAIAPLRELPGIAQGLDENWLSEFLAIPVMFESTDVQATAYAEIRQLPPAHLIVAEGSHVKLSCYGSLLPDRKLRLSSNGEYEEAFREVMNQAVHCRLRTYREVGATLSGGLDSGIVASYAARELRRQGKLLHTFSHVPSPDFVDWTGRNRAADETPYINATLSHVGNMRSNYIDVPGASPLTGVEDWLDILEMPYKYFENSYWIKGIYELAREQGIGILLTGAKGNNTISWGPTLDYFASLIKRLQWVKFYRELQLYGRKRGIRRSRLVPLIGKRMFPWLSLLSGSGDEMPLLINPEFARRTDVQNRLRKAGVSLNNGSGSSAAEARRKHFENLAVHNMTGNKSSKLSLHYGIWERDPTFDVRVVRFCLSVPMDQYMQQGLDRALVRRAAVNDLPDTVRLNQRVRGIQGADWLHRMLPQWPALLEELEQLCRDERAVPYMNVEQIRRTISQASGPSVRDAFEPEPRFLMRSLIMYRFLKRYYAS</sequence>
<evidence type="ECO:0000256" key="6">
    <source>
        <dbReference type="ARBA" id="ARBA00022888"/>
    </source>
</evidence>
<proteinExistence type="inferred from homology"/>
<dbReference type="InterPro" id="IPR033738">
    <property type="entry name" value="AsnB_N"/>
</dbReference>
<dbReference type="Gene3D" id="3.40.50.620">
    <property type="entry name" value="HUPs"/>
    <property type="match status" value="2"/>
</dbReference>
<dbReference type="InterPro" id="IPR029055">
    <property type="entry name" value="Ntn_hydrolases_N"/>
</dbReference>
<evidence type="ECO:0000256" key="4">
    <source>
        <dbReference type="ARBA" id="ARBA00022741"/>
    </source>
</evidence>
<comment type="similarity">
    <text evidence="2">Belongs to the asparagine synthetase family.</text>
</comment>
<dbReference type="InterPro" id="IPR017932">
    <property type="entry name" value="GATase_2_dom"/>
</dbReference>
<keyword evidence="12" id="KW-1185">Reference proteome</keyword>
<keyword evidence="4 9" id="KW-0547">Nucleotide-binding</keyword>
<name>A0A934MNW3_9BACL</name>
<feature type="binding site" evidence="9">
    <location>
        <position position="100"/>
    </location>
    <ligand>
        <name>L-glutamine</name>
        <dbReference type="ChEBI" id="CHEBI:58359"/>
    </ligand>
</feature>
<dbReference type="CDD" id="cd00712">
    <property type="entry name" value="AsnB"/>
    <property type="match status" value="1"/>
</dbReference>
<dbReference type="EC" id="6.3.5.4" evidence="3"/>
<evidence type="ECO:0000256" key="9">
    <source>
        <dbReference type="PIRSR" id="PIRSR001589-2"/>
    </source>
</evidence>
<dbReference type="AlphaFoldDB" id="A0A934MNW3"/>
<evidence type="ECO:0000256" key="7">
    <source>
        <dbReference type="ARBA" id="ARBA00022962"/>
    </source>
</evidence>
<evidence type="ECO:0000256" key="3">
    <source>
        <dbReference type="ARBA" id="ARBA00012737"/>
    </source>
</evidence>
<dbReference type="Pfam" id="PF13537">
    <property type="entry name" value="GATase_7"/>
    <property type="match status" value="1"/>
</dbReference>
<protein>
    <recommendedName>
        <fullName evidence="3">asparagine synthase (glutamine-hydrolyzing)</fullName>
        <ecNumber evidence="3">6.3.5.4</ecNumber>
    </recommendedName>
</protein>
<dbReference type="Pfam" id="PF00733">
    <property type="entry name" value="Asn_synthase"/>
    <property type="match status" value="1"/>
</dbReference>
<dbReference type="InterPro" id="IPR006426">
    <property type="entry name" value="Asn_synth_AEB"/>
</dbReference>
<feature type="domain" description="Glutamine amidotransferase type-2" evidence="10">
    <location>
        <begin position="2"/>
        <end position="217"/>
    </location>
</feature>
<keyword evidence="6" id="KW-0028">Amino-acid biosynthesis</keyword>
<dbReference type="PANTHER" id="PTHR43284">
    <property type="entry name" value="ASPARAGINE SYNTHETASE (GLUTAMINE-HYDROLYZING)"/>
    <property type="match status" value="1"/>
</dbReference>
<keyword evidence="7" id="KW-0315">Glutamine amidotransferase</keyword>
<dbReference type="InterPro" id="IPR051786">
    <property type="entry name" value="ASN_synthetase/amidase"/>
</dbReference>
<evidence type="ECO:0000256" key="8">
    <source>
        <dbReference type="ARBA" id="ARBA00048741"/>
    </source>
</evidence>
<comment type="pathway">
    <text evidence="1">Amino-acid biosynthesis; L-asparagine biosynthesis; L-asparagine from L-aspartate (L-Gln route): step 1/1.</text>
</comment>
<dbReference type="Gene3D" id="3.60.20.10">
    <property type="entry name" value="Glutamine Phosphoribosylpyrophosphate, subunit 1, domain 1"/>
    <property type="match status" value="1"/>
</dbReference>
<gene>
    <name evidence="11" type="ORF">JFN88_02790</name>
</gene>
<comment type="catalytic activity">
    <reaction evidence="8">
        <text>L-aspartate + L-glutamine + ATP + H2O = L-asparagine + L-glutamate + AMP + diphosphate + H(+)</text>
        <dbReference type="Rhea" id="RHEA:12228"/>
        <dbReference type="ChEBI" id="CHEBI:15377"/>
        <dbReference type="ChEBI" id="CHEBI:15378"/>
        <dbReference type="ChEBI" id="CHEBI:29985"/>
        <dbReference type="ChEBI" id="CHEBI:29991"/>
        <dbReference type="ChEBI" id="CHEBI:30616"/>
        <dbReference type="ChEBI" id="CHEBI:33019"/>
        <dbReference type="ChEBI" id="CHEBI:58048"/>
        <dbReference type="ChEBI" id="CHEBI:58359"/>
        <dbReference type="ChEBI" id="CHEBI:456215"/>
        <dbReference type="EC" id="6.3.5.4"/>
    </reaction>
</comment>
<evidence type="ECO:0000313" key="12">
    <source>
        <dbReference type="Proteomes" id="UP000640274"/>
    </source>
</evidence>
<keyword evidence="6" id="KW-0061">Asparagine biosynthesis</keyword>
<dbReference type="EMBL" id="JAELUP010000005">
    <property type="protein sequence ID" value="MBJ6360248.1"/>
    <property type="molecule type" value="Genomic_DNA"/>
</dbReference>
<comment type="caution">
    <text evidence="11">The sequence shown here is derived from an EMBL/GenBank/DDBJ whole genome shotgun (WGS) entry which is preliminary data.</text>
</comment>
<dbReference type="InterPro" id="IPR014729">
    <property type="entry name" value="Rossmann-like_a/b/a_fold"/>
</dbReference>
<dbReference type="PIRSF" id="PIRSF001589">
    <property type="entry name" value="Asn_synthetase_glu-h"/>
    <property type="match status" value="1"/>
</dbReference>
<dbReference type="PROSITE" id="PS51278">
    <property type="entry name" value="GATASE_TYPE_2"/>
    <property type="match status" value="1"/>
</dbReference>
<dbReference type="Proteomes" id="UP000640274">
    <property type="component" value="Unassembled WGS sequence"/>
</dbReference>
<accession>A0A934MNW3</accession>
<dbReference type="SUPFAM" id="SSF56235">
    <property type="entry name" value="N-terminal nucleophile aminohydrolases (Ntn hydrolases)"/>
    <property type="match status" value="1"/>
</dbReference>
<reference evidence="11" key="1">
    <citation type="submission" date="2020-12" db="EMBL/GenBank/DDBJ databases">
        <authorList>
            <person name="Huq M.A."/>
        </authorList>
    </citation>
    <scope>NUCLEOTIDE SEQUENCE</scope>
    <source>
        <strain evidence="11">MAHUQ-46</strain>
    </source>
</reference>
<dbReference type="GO" id="GO:0004066">
    <property type="term" value="F:asparagine synthase (glutamine-hydrolyzing) activity"/>
    <property type="evidence" value="ECO:0007669"/>
    <property type="project" value="UniProtKB-EC"/>
</dbReference>
<evidence type="ECO:0000256" key="5">
    <source>
        <dbReference type="ARBA" id="ARBA00022840"/>
    </source>
</evidence>
<evidence type="ECO:0000313" key="11">
    <source>
        <dbReference type="EMBL" id="MBJ6360248.1"/>
    </source>
</evidence>